<comment type="caution">
    <text evidence="2">The sequence shown here is derived from an EMBL/GenBank/DDBJ whole genome shotgun (WGS) entry which is preliminary data.</text>
</comment>
<gene>
    <name evidence="2" type="ORF">RUM44_000326</name>
</gene>
<name>A0ABR1B538_POLSC</name>
<protein>
    <submittedName>
        <fullName evidence="2">Uncharacterized protein</fullName>
    </submittedName>
</protein>
<feature type="region of interest" description="Disordered" evidence="1">
    <location>
        <begin position="1"/>
        <end position="102"/>
    </location>
</feature>
<feature type="compositionally biased region" description="Basic and acidic residues" evidence="1">
    <location>
        <begin position="66"/>
        <end position="79"/>
    </location>
</feature>
<dbReference type="EMBL" id="JAWJWF010000003">
    <property type="protein sequence ID" value="KAK6635077.1"/>
    <property type="molecule type" value="Genomic_DNA"/>
</dbReference>
<dbReference type="Proteomes" id="UP001359485">
    <property type="component" value="Unassembled WGS sequence"/>
</dbReference>
<organism evidence="2 3">
    <name type="scientific">Polyplax serrata</name>
    <name type="common">Common mouse louse</name>
    <dbReference type="NCBI Taxonomy" id="468196"/>
    <lineage>
        <taxon>Eukaryota</taxon>
        <taxon>Metazoa</taxon>
        <taxon>Ecdysozoa</taxon>
        <taxon>Arthropoda</taxon>
        <taxon>Hexapoda</taxon>
        <taxon>Insecta</taxon>
        <taxon>Pterygota</taxon>
        <taxon>Neoptera</taxon>
        <taxon>Paraneoptera</taxon>
        <taxon>Psocodea</taxon>
        <taxon>Troctomorpha</taxon>
        <taxon>Phthiraptera</taxon>
        <taxon>Anoplura</taxon>
        <taxon>Polyplacidae</taxon>
        <taxon>Polyplax</taxon>
    </lineage>
</organism>
<evidence type="ECO:0000256" key="1">
    <source>
        <dbReference type="SAM" id="MobiDB-lite"/>
    </source>
</evidence>
<keyword evidence="3" id="KW-1185">Reference proteome</keyword>
<accession>A0ABR1B538</accession>
<evidence type="ECO:0000313" key="3">
    <source>
        <dbReference type="Proteomes" id="UP001359485"/>
    </source>
</evidence>
<proteinExistence type="predicted"/>
<feature type="compositionally biased region" description="Basic and acidic residues" evidence="1">
    <location>
        <begin position="90"/>
        <end position="102"/>
    </location>
</feature>
<evidence type="ECO:0000313" key="2">
    <source>
        <dbReference type="EMBL" id="KAK6635077.1"/>
    </source>
</evidence>
<reference evidence="2 3" key="1">
    <citation type="submission" date="2023-09" db="EMBL/GenBank/DDBJ databases">
        <title>Genomes of two closely related lineages of the louse Polyplax serrata with different host specificities.</title>
        <authorList>
            <person name="Martinu J."/>
            <person name="Tarabai H."/>
            <person name="Stefka J."/>
            <person name="Hypsa V."/>
        </authorList>
    </citation>
    <scope>NUCLEOTIDE SEQUENCE [LARGE SCALE GENOMIC DNA]</scope>
    <source>
        <strain evidence="2">98ZLc_SE</strain>
    </source>
</reference>
<feature type="compositionally biased region" description="Basic residues" evidence="1">
    <location>
        <begin position="18"/>
        <end position="27"/>
    </location>
</feature>
<sequence length="102" mass="11387">MCSSSQAGSRSLLENKKANQKNIKKAVKIITTLTFYVNKEVETRRPGKQRGRGRGEPRAGKGRNMGKGDGREKEEETIKRKSRPLTKTNLNEEKLNDGEGGQ</sequence>